<gene>
    <name evidence="1" type="ORF">PSAL00342_LOCUS7382</name>
</gene>
<reference evidence="1" key="1">
    <citation type="submission" date="2021-01" db="EMBL/GenBank/DDBJ databases">
        <authorList>
            <person name="Corre E."/>
            <person name="Pelletier E."/>
            <person name="Niang G."/>
            <person name="Scheremetjew M."/>
            <person name="Finn R."/>
            <person name="Kale V."/>
            <person name="Holt S."/>
            <person name="Cochrane G."/>
            <person name="Meng A."/>
            <person name="Brown T."/>
            <person name="Cohen L."/>
        </authorList>
    </citation>
    <scope>NUCLEOTIDE SEQUENCE</scope>
    <source>
        <strain evidence="1">CCMP1897</strain>
    </source>
</reference>
<sequence>MDCVTFQHRCAGLLYDSIERIGFQCISSSTNDSPFLFHNLAVCASPLSLLVYQFELLEVAAGFRGIGVEDLKPGKTTWCKLAVRDRPCGASALDLFRFIETE</sequence>
<evidence type="ECO:0000313" key="1">
    <source>
        <dbReference type="EMBL" id="CAE0613483.1"/>
    </source>
</evidence>
<dbReference type="EMBL" id="HBIS01008915">
    <property type="protein sequence ID" value="CAE0613483.1"/>
    <property type="molecule type" value="Transcribed_RNA"/>
</dbReference>
<protein>
    <submittedName>
        <fullName evidence="1">Uncharacterized protein</fullName>
    </submittedName>
</protein>
<organism evidence="1">
    <name type="scientific">Picocystis salinarum</name>
    <dbReference type="NCBI Taxonomy" id="88271"/>
    <lineage>
        <taxon>Eukaryota</taxon>
        <taxon>Viridiplantae</taxon>
        <taxon>Chlorophyta</taxon>
        <taxon>Picocystophyceae</taxon>
        <taxon>Picocystales</taxon>
        <taxon>Picocystaceae</taxon>
        <taxon>Picocystis</taxon>
    </lineage>
</organism>
<proteinExistence type="predicted"/>
<dbReference type="AlphaFoldDB" id="A0A7S3UI32"/>
<name>A0A7S3UI32_9CHLO</name>
<accession>A0A7S3UI32</accession>